<evidence type="ECO:0000256" key="1">
    <source>
        <dbReference type="ARBA" id="ARBA00004141"/>
    </source>
</evidence>
<name>A0A835Z312_9STRA</name>
<protein>
    <submittedName>
        <fullName evidence="6">Zinc/iron permease</fullName>
    </submittedName>
</protein>
<evidence type="ECO:0000313" key="6">
    <source>
        <dbReference type="EMBL" id="KAG5186306.1"/>
    </source>
</evidence>
<evidence type="ECO:0000256" key="3">
    <source>
        <dbReference type="ARBA" id="ARBA00022989"/>
    </source>
</evidence>
<organism evidence="6 7">
    <name type="scientific">Tribonema minus</name>
    <dbReference type="NCBI Taxonomy" id="303371"/>
    <lineage>
        <taxon>Eukaryota</taxon>
        <taxon>Sar</taxon>
        <taxon>Stramenopiles</taxon>
        <taxon>Ochrophyta</taxon>
        <taxon>PX clade</taxon>
        <taxon>Xanthophyceae</taxon>
        <taxon>Tribonematales</taxon>
        <taxon>Tribonemataceae</taxon>
        <taxon>Tribonema</taxon>
    </lineage>
</organism>
<feature type="transmembrane region" description="Helical" evidence="5">
    <location>
        <begin position="20"/>
        <end position="39"/>
    </location>
</feature>
<dbReference type="AlphaFoldDB" id="A0A835Z312"/>
<feature type="transmembrane region" description="Helical" evidence="5">
    <location>
        <begin position="51"/>
        <end position="73"/>
    </location>
</feature>
<keyword evidence="7" id="KW-1185">Reference proteome</keyword>
<evidence type="ECO:0000256" key="4">
    <source>
        <dbReference type="ARBA" id="ARBA00023136"/>
    </source>
</evidence>
<dbReference type="GO" id="GO:0005886">
    <property type="term" value="C:plasma membrane"/>
    <property type="evidence" value="ECO:0007669"/>
    <property type="project" value="TreeGrafter"/>
</dbReference>
<evidence type="ECO:0000256" key="2">
    <source>
        <dbReference type="ARBA" id="ARBA00022692"/>
    </source>
</evidence>
<dbReference type="OrthoDB" id="91983at2759"/>
<feature type="transmembrane region" description="Helical" evidence="5">
    <location>
        <begin position="93"/>
        <end position="117"/>
    </location>
</feature>
<comment type="caution">
    <text evidence="6">The sequence shown here is derived from an EMBL/GenBank/DDBJ whole genome shotgun (WGS) entry which is preliminary data.</text>
</comment>
<feature type="transmembrane region" description="Helical" evidence="5">
    <location>
        <begin position="263"/>
        <end position="291"/>
    </location>
</feature>
<dbReference type="EMBL" id="JAFCMP010000112">
    <property type="protein sequence ID" value="KAG5186306.1"/>
    <property type="molecule type" value="Genomic_DNA"/>
</dbReference>
<keyword evidence="3 5" id="KW-1133">Transmembrane helix</keyword>
<reference evidence="6" key="1">
    <citation type="submission" date="2021-02" db="EMBL/GenBank/DDBJ databases">
        <title>First Annotated Genome of the Yellow-green Alga Tribonema minus.</title>
        <authorList>
            <person name="Mahan K.M."/>
        </authorList>
    </citation>
    <scope>NUCLEOTIDE SEQUENCE</scope>
    <source>
        <strain evidence="6">UTEX B ZZ1240</strain>
    </source>
</reference>
<feature type="transmembrane region" description="Helical" evidence="5">
    <location>
        <begin position="168"/>
        <end position="192"/>
    </location>
</feature>
<keyword evidence="4 5" id="KW-0472">Membrane</keyword>
<sequence length="327" mass="33802">MADECASEELDSYSVSAHVGALFIVLACGGLGATLPAISHHVPRLRPQDDVLTFGNFFGAGVVLATALIHMIMPAIENLTNPCLGAAAEVYEALPLLIVLVSILAMQALEFVLALHLRRGAKRVPMGAGDALPAAMATAAAAPAAGSVQERRHHHQHGMDLGDKNARLTVTVLLFEMGVALHSVIIGVSLGVVSGDSFATLLAALVFHQFFEGFALGSAVAQTDPTLCTTVTTIAAFALSAPVGTAIGIGVRSSFNENATATLWLLGVFEAISGGILIYTGLVELITYGLTLNPRFTGKDARACSMAAAFAGMYMGAAAMSIIGKWA</sequence>
<proteinExistence type="predicted"/>
<feature type="transmembrane region" description="Helical" evidence="5">
    <location>
        <begin position="303"/>
        <end position="323"/>
    </location>
</feature>
<evidence type="ECO:0000256" key="5">
    <source>
        <dbReference type="SAM" id="Phobius"/>
    </source>
</evidence>
<accession>A0A835Z312</accession>
<comment type="subcellular location">
    <subcellularLocation>
        <location evidence="1">Membrane</location>
        <topology evidence="1">Multi-pass membrane protein</topology>
    </subcellularLocation>
</comment>
<dbReference type="Pfam" id="PF02535">
    <property type="entry name" value="Zip"/>
    <property type="match status" value="1"/>
</dbReference>
<dbReference type="PANTHER" id="PTHR11040">
    <property type="entry name" value="ZINC/IRON TRANSPORTER"/>
    <property type="match status" value="1"/>
</dbReference>
<dbReference type="InterPro" id="IPR003689">
    <property type="entry name" value="ZIP"/>
</dbReference>
<gene>
    <name evidence="6" type="ORF">JKP88DRAFT_157087</name>
</gene>
<dbReference type="Proteomes" id="UP000664859">
    <property type="component" value="Unassembled WGS sequence"/>
</dbReference>
<dbReference type="PANTHER" id="PTHR11040:SF44">
    <property type="entry name" value="PROTEIN ZNTC-RELATED"/>
    <property type="match status" value="1"/>
</dbReference>
<keyword evidence="2 5" id="KW-0812">Transmembrane</keyword>
<feature type="transmembrane region" description="Helical" evidence="5">
    <location>
        <begin position="227"/>
        <end position="251"/>
    </location>
</feature>
<evidence type="ECO:0000313" key="7">
    <source>
        <dbReference type="Proteomes" id="UP000664859"/>
    </source>
</evidence>
<feature type="transmembrane region" description="Helical" evidence="5">
    <location>
        <begin position="198"/>
        <end position="220"/>
    </location>
</feature>
<dbReference type="GO" id="GO:0005385">
    <property type="term" value="F:zinc ion transmembrane transporter activity"/>
    <property type="evidence" value="ECO:0007669"/>
    <property type="project" value="TreeGrafter"/>
</dbReference>